<evidence type="ECO:0000313" key="9">
    <source>
        <dbReference type="Proteomes" id="UP000293719"/>
    </source>
</evidence>
<dbReference type="PANTHER" id="PTHR30629">
    <property type="entry name" value="PROPHAGE INTEGRASE"/>
    <property type="match status" value="1"/>
</dbReference>
<dbReference type="PANTHER" id="PTHR30629:SF2">
    <property type="entry name" value="PROPHAGE INTEGRASE INTS-RELATED"/>
    <property type="match status" value="1"/>
</dbReference>
<dbReference type="CDD" id="cd00801">
    <property type="entry name" value="INT_P4_C"/>
    <property type="match status" value="1"/>
</dbReference>
<dbReference type="EMBL" id="CP036532">
    <property type="protein sequence ID" value="QBK30148.1"/>
    <property type="molecule type" value="Genomic_DNA"/>
</dbReference>
<gene>
    <name evidence="8" type="ORF">E0E05_05770</name>
</gene>
<dbReference type="InterPro" id="IPR044068">
    <property type="entry name" value="CB"/>
</dbReference>
<dbReference type="InterPro" id="IPR002104">
    <property type="entry name" value="Integrase_catalytic"/>
</dbReference>
<dbReference type="GO" id="GO:0015074">
    <property type="term" value="P:DNA integration"/>
    <property type="evidence" value="ECO:0007669"/>
    <property type="project" value="UniProtKB-KW"/>
</dbReference>
<dbReference type="PROSITE" id="PS51898">
    <property type="entry name" value="TYR_RECOMBINASE"/>
    <property type="match status" value="1"/>
</dbReference>
<dbReference type="Pfam" id="PF00589">
    <property type="entry name" value="Phage_integrase"/>
    <property type="match status" value="1"/>
</dbReference>
<dbReference type="Pfam" id="PF22022">
    <property type="entry name" value="Phage_int_M"/>
    <property type="match status" value="1"/>
</dbReference>
<dbReference type="Gene3D" id="1.10.150.130">
    <property type="match status" value="1"/>
</dbReference>
<dbReference type="AlphaFoldDB" id="A0A4V1A3S6"/>
<dbReference type="GeneID" id="90766799"/>
<protein>
    <submittedName>
        <fullName evidence="8">Site-specific integrase</fullName>
    </submittedName>
</protein>
<accession>A0A4V1A3S6</accession>
<evidence type="ECO:0000313" key="8">
    <source>
        <dbReference type="EMBL" id="QBK30148.1"/>
    </source>
</evidence>
<dbReference type="KEGG" id="rpod:E0E05_05770"/>
<evidence type="ECO:0000259" key="6">
    <source>
        <dbReference type="PROSITE" id="PS51898"/>
    </source>
</evidence>
<dbReference type="PROSITE" id="PS51900">
    <property type="entry name" value="CB"/>
    <property type="match status" value="1"/>
</dbReference>
<evidence type="ECO:0000256" key="3">
    <source>
        <dbReference type="ARBA" id="ARBA00023125"/>
    </source>
</evidence>
<dbReference type="GO" id="GO:0003677">
    <property type="term" value="F:DNA binding"/>
    <property type="evidence" value="ECO:0007669"/>
    <property type="project" value="UniProtKB-UniRule"/>
</dbReference>
<evidence type="ECO:0000256" key="4">
    <source>
        <dbReference type="ARBA" id="ARBA00023172"/>
    </source>
</evidence>
<dbReference type="InterPro" id="IPR013762">
    <property type="entry name" value="Integrase-like_cat_sf"/>
</dbReference>
<name>A0A4V1A3S6_9HYPH</name>
<dbReference type="GO" id="GO:0006310">
    <property type="term" value="P:DNA recombination"/>
    <property type="evidence" value="ECO:0007669"/>
    <property type="project" value="UniProtKB-KW"/>
</dbReference>
<dbReference type="InterPro" id="IPR025166">
    <property type="entry name" value="Integrase_DNA_bind_dom"/>
</dbReference>
<proteinExistence type="inferred from homology"/>
<dbReference type="Proteomes" id="UP000293719">
    <property type="component" value="Chromosome"/>
</dbReference>
<dbReference type="Gene3D" id="3.30.160.390">
    <property type="entry name" value="Integrase, DNA-binding domain"/>
    <property type="match status" value="1"/>
</dbReference>
<dbReference type="SUPFAM" id="SSF56349">
    <property type="entry name" value="DNA breaking-rejoining enzymes"/>
    <property type="match status" value="1"/>
</dbReference>
<comment type="similarity">
    <text evidence="1">Belongs to the 'phage' integrase family.</text>
</comment>
<keyword evidence="9" id="KW-1185">Reference proteome</keyword>
<dbReference type="InterPro" id="IPR050808">
    <property type="entry name" value="Phage_Integrase"/>
</dbReference>
<evidence type="ECO:0000256" key="1">
    <source>
        <dbReference type="ARBA" id="ARBA00008857"/>
    </source>
</evidence>
<dbReference type="Gene3D" id="1.10.443.10">
    <property type="entry name" value="Intergrase catalytic core"/>
    <property type="match status" value="1"/>
</dbReference>
<dbReference type="InterPro" id="IPR038488">
    <property type="entry name" value="Integrase_DNA-bd_sf"/>
</dbReference>
<evidence type="ECO:0000256" key="5">
    <source>
        <dbReference type="PROSITE-ProRule" id="PRU01248"/>
    </source>
</evidence>
<dbReference type="InterPro" id="IPR010998">
    <property type="entry name" value="Integrase_recombinase_N"/>
</dbReference>
<dbReference type="InterPro" id="IPR011010">
    <property type="entry name" value="DNA_brk_join_enz"/>
</dbReference>
<evidence type="ECO:0000256" key="2">
    <source>
        <dbReference type="ARBA" id="ARBA00022908"/>
    </source>
</evidence>
<organism evidence="8 9">
    <name type="scientific">Roseitalea porphyridii</name>
    <dbReference type="NCBI Taxonomy" id="1852022"/>
    <lineage>
        <taxon>Bacteria</taxon>
        <taxon>Pseudomonadati</taxon>
        <taxon>Pseudomonadota</taxon>
        <taxon>Alphaproteobacteria</taxon>
        <taxon>Hyphomicrobiales</taxon>
        <taxon>Ahrensiaceae</taxon>
        <taxon>Roseitalea</taxon>
    </lineage>
</organism>
<dbReference type="InterPro" id="IPR053876">
    <property type="entry name" value="Phage_int_M"/>
</dbReference>
<dbReference type="OrthoDB" id="9795573at2"/>
<keyword evidence="2" id="KW-0229">DNA integration</keyword>
<reference evidence="8 9" key="1">
    <citation type="journal article" date="2017" name="Int. J. Syst. Evol. Microbiol.">
        <title>Roseitalea porphyridii gen. nov., sp. nov., isolated from a red alga, and reclassification of Hoeflea suaedae Chung et al. 2013 as Pseudohoeflea suaedae gen. nov., comb. nov.</title>
        <authorList>
            <person name="Hyeon J.W."/>
            <person name="Jeong S.E."/>
            <person name="Baek K."/>
            <person name="Jeon C.O."/>
        </authorList>
    </citation>
    <scope>NUCLEOTIDE SEQUENCE [LARGE SCALE GENOMIC DNA]</scope>
    <source>
        <strain evidence="8 9">MA7-20</strain>
    </source>
</reference>
<feature type="domain" description="Core-binding (CB)" evidence="7">
    <location>
        <begin position="104"/>
        <end position="185"/>
    </location>
</feature>
<dbReference type="Pfam" id="PF13356">
    <property type="entry name" value="Arm-DNA-bind_3"/>
    <property type="match status" value="1"/>
</dbReference>
<dbReference type="RefSeq" id="WP_131615850.1">
    <property type="nucleotide sequence ID" value="NZ_CP036532.1"/>
</dbReference>
<feature type="domain" description="Tyr recombinase" evidence="6">
    <location>
        <begin position="211"/>
        <end position="383"/>
    </location>
</feature>
<keyword evidence="3 5" id="KW-0238">DNA-binding</keyword>
<evidence type="ECO:0000259" key="7">
    <source>
        <dbReference type="PROSITE" id="PS51900"/>
    </source>
</evidence>
<sequence length="394" mass="44988">MEFVGQTVGQGPKRNGLTVKQVGELTRPGRYSDGNGLYLHVRSGGSKQWIVRYTAAGHKRRDIGIGPADAVTLADARIKALEIKKTIRAGDDPIDQRKRDDSEHTFEKVADEVWRHNRPSWRNPKHADQWINTLRSYAFPVIGKCHVADVTSDHIIEILLPIWLSKPETSNRVRQRMNVVFEWSIVKGLRKDANPVQGVAHVLPKRRRQVRHFPALPWRQLPVFYAVLAAQTSVSAYALRFAILTAARSGEVRFAEWSEIDVEQRLWTVPADRMKMGRQHRVPLSDEAIMVLRCCEGLHDRLIFPSPHTSKPQSDMAFSQLLNRMGYVNITTHGFRSTFRDWCSEAGNVPWEVAEQALAHQRGDATERAYARSDLLDQRRRAMMNWASYAISTE</sequence>
<keyword evidence="4" id="KW-0233">DNA recombination</keyword>